<evidence type="ECO:0000313" key="4">
    <source>
        <dbReference type="Proteomes" id="UP000702209"/>
    </source>
</evidence>
<organism evidence="3 4">
    <name type="scientific">Nocardia amamiensis</name>
    <dbReference type="NCBI Taxonomy" id="404578"/>
    <lineage>
        <taxon>Bacteria</taxon>
        <taxon>Bacillati</taxon>
        <taxon>Actinomycetota</taxon>
        <taxon>Actinomycetes</taxon>
        <taxon>Mycobacteriales</taxon>
        <taxon>Nocardiaceae</taxon>
        <taxon>Nocardia</taxon>
    </lineage>
</organism>
<keyword evidence="2" id="KW-1133">Transmembrane helix</keyword>
<dbReference type="EMBL" id="JADLQX010000011">
    <property type="protein sequence ID" value="MBF6299056.1"/>
    <property type="molecule type" value="Genomic_DNA"/>
</dbReference>
<evidence type="ECO:0000256" key="1">
    <source>
        <dbReference type="SAM" id="MobiDB-lite"/>
    </source>
</evidence>
<feature type="transmembrane region" description="Helical" evidence="2">
    <location>
        <begin position="310"/>
        <end position="331"/>
    </location>
</feature>
<sequence length="491" mass="51891">MTLMPARPNGRQPEPQPSVTLRKPTDPPIPTPPAAGAGATSPPSIPKRDIAISLATGKPIPRNWLGQVLALHSEQERIGEQREPDTFSQMEALVMSKGMLAAEEARDRGAEQLGQLVDEAATIKGEMATTRAELDRLDEQSVTGMNGDVISAREARERMTTVSRAITEERDAGSLKHRRVPVWLHRFSTWAALLDGPVILYFLMQVFNVDVAGLTSGDGAAWGTSLIPLITAVVFACLGTAAVAVGLKFFGRDLKGYKDTGGGITLPAGPARIVPLVFVGLATTLAAGAGIVMAYRIISDSLAAGGGVTGAAILGVFFALIVIVVNVVVFATKFRDGSLQTDEVGQLALQLEPMERQRVALNRQIDGLAAQLPPLKLKAERIVATTLATIGAPIKGADQVRLLARSYHQGCGAEANFSSQQGNPSGNLIAPRVDVDRSILIELMERLDELVAEDGKATTGTTSTAAPKRMAPVPIAPTEGEGEPDDLGGEW</sequence>
<dbReference type="RefSeq" id="WP_195130349.1">
    <property type="nucleotide sequence ID" value="NZ_JADLQX010000011.1"/>
</dbReference>
<evidence type="ECO:0000313" key="3">
    <source>
        <dbReference type="EMBL" id="MBF6299056.1"/>
    </source>
</evidence>
<dbReference type="Proteomes" id="UP000702209">
    <property type="component" value="Unassembled WGS sequence"/>
</dbReference>
<comment type="caution">
    <text evidence="3">The sequence shown here is derived from an EMBL/GenBank/DDBJ whole genome shotgun (WGS) entry which is preliminary data.</text>
</comment>
<feature type="region of interest" description="Disordered" evidence="1">
    <location>
        <begin position="454"/>
        <end position="491"/>
    </location>
</feature>
<keyword evidence="2" id="KW-0472">Membrane</keyword>
<feature type="compositionally biased region" description="Acidic residues" evidence="1">
    <location>
        <begin position="480"/>
        <end position="491"/>
    </location>
</feature>
<feature type="compositionally biased region" description="Low complexity" evidence="1">
    <location>
        <begin position="457"/>
        <end position="466"/>
    </location>
</feature>
<protein>
    <submittedName>
        <fullName evidence="3">Uncharacterized protein</fullName>
    </submittedName>
</protein>
<accession>A0ABS0CR11</accession>
<evidence type="ECO:0000256" key="2">
    <source>
        <dbReference type="SAM" id="Phobius"/>
    </source>
</evidence>
<feature type="transmembrane region" description="Helical" evidence="2">
    <location>
        <begin position="227"/>
        <end position="250"/>
    </location>
</feature>
<reference evidence="3 4" key="1">
    <citation type="submission" date="2020-10" db="EMBL/GenBank/DDBJ databases">
        <title>Identification of Nocardia species via Next-generation sequencing and recognition of intraspecies genetic diversity.</title>
        <authorList>
            <person name="Li P."/>
            <person name="Li P."/>
            <person name="Lu B."/>
        </authorList>
    </citation>
    <scope>NUCLEOTIDE SEQUENCE [LARGE SCALE GENOMIC DNA]</scope>
    <source>
        <strain evidence="3 4">BJ06-0157</strain>
    </source>
</reference>
<name>A0ABS0CR11_9NOCA</name>
<gene>
    <name evidence="3" type="ORF">IU459_16120</name>
</gene>
<keyword evidence="4" id="KW-1185">Reference proteome</keyword>
<feature type="transmembrane region" description="Helical" evidence="2">
    <location>
        <begin position="187"/>
        <end position="207"/>
    </location>
</feature>
<keyword evidence="2" id="KW-0812">Transmembrane</keyword>
<proteinExistence type="predicted"/>
<feature type="transmembrane region" description="Helical" evidence="2">
    <location>
        <begin position="271"/>
        <end position="298"/>
    </location>
</feature>
<feature type="region of interest" description="Disordered" evidence="1">
    <location>
        <begin position="1"/>
        <end position="47"/>
    </location>
</feature>